<name>A0A0U5C8F7_ASPCI</name>
<dbReference type="GO" id="GO:0008757">
    <property type="term" value="F:S-adenosylmethionine-dependent methyltransferase activity"/>
    <property type="evidence" value="ECO:0007669"/>
    <property type="project" value="InterPro"/>
</dbReference>
<dbReference type="SUPFAM" id="SSF53335">
    <property type="entry name" value="S-adenosyl-L-methionine-dependent methyltransferases"/>
    <property type="match status" value="1"/>
</dbReference>
<dbReference type="Gene3D" id="3.40.50.150">
    <property type="entry name" value="Vaccinia Virus protein VP39"/>
    <property type="match status" value="1"/>
</dbReference>
<evidence type="ECO:0000313" key="2">
    <source>
        <dbReference type="EMBL" id="CEL05036.1"/>
    </source>
</evidence>
<feature type="domain" description="Methyltransferase type 11" evidence="1">
    <location>
        <begin position="55"/>
        <end position="165"/>
    </location>
</feature>
<gene>
    <name evidence="2" type="ORF">ASPCAL06158</name>
</gene>
<sequence length="289" mass="31629">MASGTTTPTPAPGTAAAAFDKASEVYERMTGGCTREVAKFLLTLDPKVDSSSVILDNACGTGLVTEEIIQQFSDDAKPKIFAADLAPSMIANFEAKAKGRGWIVDGAADDDSALAVSVMDAENLTYPDNMFTHSYTNLGFPFFSNGEKAAGHVHRTLRPGGAAFICTWKTLGYLRPLHAAQRAVRPTSTLWEPPMPKDWYTQEKLAHVVVAAGFQREKIRILTKSVGYRGKDLEDLLDILRTGFLGQVTNGWSEEEKEHWLKELTNALTEEEKESASLEMIAWIAIAQK</sequence>
<proteinExistence type="predicted"/>
<dbReference type="PANTHER" id="PTHR43591:SF105">
    <property type="entry name" value="METHYLTRANSFERASE DOMAIN-CONTAINING PROTEIN-RELATED"/>
    <property type="match status" value="1"/>
</dbReference>
<dbReference type="InterPro" id="IPR029063">
    <property type="entry name" value="SAM-dependent_MTases_sf"/>
</dbReference>
<dbReference type="PANTHER" id="PTHR43591">
    <property type="entry name" value="METHYLTRANSFERASE"/>
    <property type="match status" value="1"/>
</dbReference>
<protein>
    <recommendedName>
        <fullName evidence="1">Methyltransferase type 11 domain-containing protein</fullName>
    </recommendedName>
</protein>
<dbReference type="Pfam" id="PF08241">
    <property type="entry name" value="Methyltransf_11"/>
    <property type="match status" value="1"/>
</dbReference>
<dbReference type="AlphaFoldDB" id="A0A0U5C8F7"/>
<dbReference type="OrthoDB" id="2013972at2759"/>
<accession>A0A0U5C8F7</accession>
<dbReference type="EMBL" id="CDMC01000004">
    <property type="protein sequence ID" value="CEL05036.1"/>
    <property type="molecule type" value="Genomic_DNA"/>
</dbReference>
<organism evidence="2 3">
    <name type="scientific">Aspergillus calidoustus</name>
    <dbReference type="NCBI Taxonomy" id="454130"/>
    <lineage>
        <taxon>Eukaryota</taxon>
        <taxon>Fungi</taxon>
        <taxon>Dikarya</taxon>
        <taxon>Ascomycota</taxon>
        <taxon>Pezizomycotina</taxon>
        <taxon>Eurotiomycetes</taxon>
        <taxon>Eurotiomycetidae</taxon>
        <taxon>Eurotiales</taxon>
        <taxon>Aspergillaceae</taxon>
        <taxon>Aspergillus</taxon>
        <taxon>Aspergillus subgen. Nidulantes</taxon>
    </lineage>
</organism>
<dbReference type="Proteomes" id="UP000054771">
    <property type="component" value="Unassembled WGS sequence"/>
</dbReference>
<reference evidence="3" key="1">
    <citation type="journal article" date="2016" name="Genome Announc.">
        <title>Draft genome sequences of fungus Aspergillus calidoustus.</title>
        <authorList>
            <person name="Horn F."/>
            <person name="Linde J."/>
            <person name="Mattern D.J."/>
            <person name="Walther G."/>
            <person name="Guthke R."/>
            <person name="Scherlach K."/>
            <person name="Martin K."/>
            <person name="Brakhage A.A."/>
            <person name="Petzke L."/>
            <person name="Valiante V."/>
        </authorList>
    </citation>
    <scope>NUCLEOTIDE SEQUENCE [LARGE SCALE GENOMIC DNA]</scope>
    <source>
        <strain evidence="3">SF006504</strain>
    </source>
</reference>
<evidence type="ECO:0000259" key="1">
    <source>
        <dbReference type="Pfam" id="PF08241"/>
    </source>
</evidence>
<keyword evidence="3" id="KW-1185">Reference proteome</keyword>
<dbReference type="InterPro" id="IPR013216">
    <property type="entry name" value="Methyltransf_11"/>
</dbReference>
<dbReference type="OMA" id="GISECHR"/>
<dbReference type="STRING" id="454130.A0A0U5C8F7"/>
<evidence type="ECO:0000313" key="3">
    <source>
        <dbReference type="Proteomes" id="UP000054771"/>
    </source>
</evidence>